<sequence length="15" mass="1788">MNPFYCSLKTEILKT</sequence>
<proteinExistence type="predicted"/>
<name>A0A2P2NYJ7_RHIMU</name>
<evidence type="ECO:0000313" key="1">
    <source>
        <dbReference type="EMBL" id="MBX47540.1"/>
    </source>
</evidence>
<accession>A0A2P2NYJ7</accession>
<protein>
    <submittedName>
        <fullName evidence="1">Uncharacterized protein</fullName>
    </submittedName>
</protein>
<dbReference type="EMBL" id="GGEC01067056">
    <property type="protein sequence ID" value="MBX47540.1"/>
    <property type="molecule type" value="Transcribed_RNA"/>
</dbReference>
<organism evidence="1">
    <name type="scientific">Rhizophora mucronata</name>
    <name type="common">Asiatic mangrove</name>
    <dbReference type="NCBI Taxonomy" id="61149"/>
    <lineage>
        <taxon>Eukaryota</taxon>
        <taxon>Viridiplantae</taxon>
        <taxon>Streptophyta</taxon>
        <taxon>Embryophyta</taxon>
        <taxon>Tracheophyta</taxon>
        <taxon>Spermatophyta</taxon>
        <taxon>Magnoliopsida</taxon>
        <taxon>eudicotyledons</taxon>
        <taxon>Gunneridae</taxon>
        <taxon>Pentapetalae</taxon>
        <taxon>rosids</taxon>
        <taxon>fabids</taxon>
        <taxon>Malpighiales</taxon>
        <taxon>Rhizophoraceae</taxon>
        <taxon>Rhizophora</taxon>
    </lineage>
</organism>
<reference evidence="1" key="1">
    <citation type="submission" date="2018-02" db="EMBL/GenBank/DDBJ databases">
        <title>Rhizophora mucronata_Transcriptome.</title>
        <authorList>
            <person name="Meera S.P."/>
            <person name="Sreeshan A."/>
            <person name="Augustine A."/>
        </authorList>
    </citation>
    <scope>NUCLEOTIDE SEQUENCE</scope>
    <source>
        <tissue evidence="1">Leaf</tissue>
    </source>
</reference>